<proteinExistence type="predicted"/>
<evidence type="ECO:0000313" key="2">
    <source>
        <dbReference type="Proteomes" id="UP000235965"/>
    </source>
</evidence>
<protein>
    <recommendedName>
        <fullName evidence="3">Reverse transcriptase domain-containing protein</fullName>
    </recommendedName>
</protein>
<gene>
    <name evidence="1" type="ORF">B7P43_G16092</name>
</gene>
<organism evidence="1 2">
    <name type="scientific">Cryptotermes secundus</name>
    <dbReference type="NCBI Taxonomy" id="105785"/>
    <lineage>
        <taxon>Eukaryota</taxon>
        <taxon>Metazoa</taxon>
        <taxon>Ecdysozoa</taxon>
        <taxon>Arthropoda</taxon>
        <taxon>Hexapoda</taxon>
        <taxon>Insecta</taxon>
        <taxon>Pterygota</taxon>
        <taxon>Neoptera</taxon>
        <taxon>Polyneoptera</taxon>
        <taxon>Dictyoptera</taxon>
        <taxon>Blattodea</taxon>
        <taxon>Blattoidea</taxon>
        <taxon>Termitoidae</taxon>
        <taxon>Kalotermitidae</taxon>
        <taxon>Cryptotermitinae</taxon>
        <taxon>Cryptotermes</taxon>
    </lineage>
</organism>
<dbReference type="PANTHER" id="PTHR19446">
    <property type="entry name" value="REVERSE TRANSCRIPTASES"/>
    <property type="match status" value="1"/>
</dbReference>
<evidence type="ECO:0008006" key="3">
    <source>
        <dbReference type="Google" id="ProtNLM"/>
    </source>
</evidence>
<evidence type="ECO:0000313" key="1">
    <source>
        <dbReference type="EMBL" id="PNF17083.1"/>
    </source>
</evidence>
<dbReference type="InParanoid" id="A0A2J7PL70"/>
<name>A0A2J7PL70_9NEOP</name>
<reference evidence="1 2" key="1">
    <citation type="submission" date="2017-12" db="EMBL/GenBank/DDBJ databases">
        <title>Hemimetabolous genomes reveal molecular basis of termite eusociality.</title>
        <authorList>
            <person name="Harrison M.C."/>
            <person name="Jongepier E."/>
            <person name="Robertson H.M."/>
            <person name="Arning N."/>
            <person name="Bitard-Feildel T."/>
            <person name="Chao H."/>
            <person name="Childers C.P."/>
            <person name="Dinh H."/>
            <person name="Doddapaneni H."/>
            <person name="Dugan S."/>
            <person name="Gowin J."/>
            <person name="Greiner C."/>
            <person name="Han Y."/>
            <person name="Hu H."/>
            <person name="Hughes D.S.T."/>
            <person name="Huylmans A.-K."/>
            <person name="Kemena C."/>
            <person name="Kremer L.P.M."/>
            <person name="Lee S.L."/>
            <person name="Lopez-Ezquerra A."/>
            <person name="Mallet L."/>
            <person name="Monroy-Kuhn J.M."/>
            <person name="Moser A."/>
            <person name="Murali S.C."/>
            <person name="Muzny D.M."/>
            <person name="Otani S."/>
            <person name="Piulachs M.-D."/>
            <person name="Poelchau M."/>
            <person name="Qu J."/>
            <person name="Schaub F."/>
            <person name="Wada-Katsumata A."/>
            <person name="Worley K.C."/>
            <person name="Xie Q."/>
            <person name="Ylla G."/>
            <person name="Poulsen M."/>
            <person name="Gibbs R.A."/>
            <person name="Schal C."/>
            <person name="Richards S."/>
            <person name="Belles X."/>
            <person name="Korb J."/>
            <person name="Bornberg-Bauer E."/>
        </authorList>
    </citation>
    <scope>NUCLEOTIDE SEQUENCE [LARGE SCALE GENOMIC DNA]</scope>
    <source>
        <tissue evidence="1">Whole body</tissue>
    </source>
</reference>
<comment type="caution">
    <text evidence="1">The sequence shown here is derived from an EMBL/GenBank/DDBJ whole genome shotgun (WGS) entry which is preliminary data.</text>
</comment>
<dbReference type="AlphaFoldDB" id="A0A2J7PL70"/>
<sequence>MIIYWNQGSFEAEEPVPTLKEVEQAIKKLKNNKASGMDLITAELVKFAGPEYAKHLHQLIVKIWITEIIPEEWNQSIICPVHKKGRSTNDQIFTICQVLEKCNEIQIKTYHLFIDFAYDSIDRDSLSLAMEEMHIPQKLIALVRATMRKTQCQIKIQNMLSSPIITRNGV</sequence>
<keyword evidence="2" id="KW-1185">Reference proteome</keyword>
<dbReference type="EMBL" id="NEVH01024428">
    <property type="protein sequence ID" value="PNF17083.1"/>
    <property type="molecule type" value="Genomic_DNA"/>
</dbReference>
<accession>A0A2J7PL70</accession>
<dbReference type="Proteomes" id="UP000235965">
    <property type="component" value="Unassembled WGS sequence"/>
</dbReference>